<comment type="caution">
    <text evidence="3">The sequence shown here is derived from an EMBL/GenBank/DDBJ whole genome shotgun (WGS) entry which is preliminary data.</text>
</comment>
<organism evidence="3 4">
    <name type="scientific">Candidatus Obscuribacter phosphatis</name>
    <dbReference type="NCBI Taxonomy" id="1906157"/>
    <lineage>
        <taxon>Bacteria</taxon>
        <taxon>Bacillati</taxon>
        <taxon>Candidatus Melainabacteria</taxon>
        <taxon>Candidatus Obscuribacterales</taxon>
        <taxon>Candidatus Obscuribacteraceae</taxon>
        <taxon>Candidatus Obscuribacter</taxon>
    </lineage>
</organism>
<dbReference type="AlphaFoldDB" id="A0A8J7PK80"/>
<sequence>VSLNSNSAASAADNTNMANPASGVEWTKIQDLNPNATATNRPIRQKWAVVIGAAKFKESRLNGMDSKMDIAARNFAACLKDPNAGRFPESHVKTLINSDATRQNILNNLGKGWLGSLAGPDDLVVVFISTHGFPTTEGSTYLSAYDCALDNVYSTCISMQNLMDTLKQEVKTDRIVMILEAPYSGAAELTAGAKALFKGKAIDTDKVVLGKGYIIMSSSRPDQMTWGNSFSNNLIAAMKANNGLNNLQQVFADAQARTENDTATGNPSQRKQTPVLKSQWQGNDLVLGAPTLGEVKEIPDNVMNYVAAESHYLKANNFVSQGNFDEALKEYEAAATVEPTYADAIGDWGAVLAIKGDWTGAIQKYKRAIELKPNDALFRANYARALLKSGQEEESIKQLELAYQLNPKDKVILSALAGKCIEAGNFENAITLLEQGAFLFPNSAQLHDKLSYVFAKAGNLNQSIAHAREAIKLDPKLVSAKMNLGSALLTKGNVEEAKEVYQETAALEPNNPDAHYLLATTFEKLGDKTAAKQELTTFLGLARENDPRLPKVKEKLETLR</sequence>
<keyword evidence="1" id="KW-0802">TPR repeat</keyword>
<feature type="repeat" description="TPR" evidence="1">
    <location>
        <begin position="308"/>
        <end position="341"/>
    </location>
</feature>
<feature type="non-terminal residue" evidence="3">
    <location>
        <position position="1"/>
    </location>
</feature>
<evidence type="ECO:0000256" key="1">
    <source>
        <dbReference type="PROSITE-ProRule" id="PRU00339"/>
    </source>
</evidence>
<dbReference type="GO" id="GO:0097363">
    <property type="term" value="F:protein O-acetylglucosaminyltransferase activity"/>
    <property type="evidence" value="ECO:0007669"/>
    <property type="project" value="TreeGrafter"/>
</dbReference>
<dbReference type="PANTHER" id="PTHR44366">
    <property type="entry name" value="UDP-N-ACETYLGLUCOSAMINE--PEPTIDE N-ACETYLGLUCOSAMINYLTRANSFERASE 110 KDA SUBUNIT"/>
    <property type="match status" value="1"/>
</dbReference>
<dbReference type="SUPFAM" id="SSF52129">
    <property type="entry name" value="Caspase-like"/>
    <property type="match status" value="1"/>
</dbReference>
<dbReference type="PANTHER" id="PTHR44366:SF1">
    <property type="entry name" value="UDP-N-ACETYLGLUCOSAMINE--PEPTIDE N-ACETYLGLUCOSAMINYLTRANSFERASE 110 KDA SUBUNIT"/>
    <property type="match status" value="1"/>
</dbReference>
<evidence type="ECO:0000313" key="3">
    <source>
        <dbReference type="EMBL" id="MBN8661953.1"/>
    </source>
</evidence>
<dbReference type="Pfam" id="PF13432">
    <property type="entry name" value="TPR_16"/>
    <property type="match status" value="2"/>
</dbReference>
<dbReference type="SUPFAM" id="SSF48452">
    <property type="entry name" value="TPR-like"/>
    <property type="match status" value="1"/>
</dbReference>
<reference evidence="3" key="1">
    <citation type="submission" date="2021-02" db="EMBL/GenBank/DDBJ databases">
        <title>Genome-Resolved Metagenomics of a Microbial Community Performing Photosynthetic Biological Nutrient Removal.</title>
        <authorList>
            <person name="Mcdaniel E.A."/>
        </authorList>
    </citation>
    <scope>NUCLEOTIDE SEQUENCE</scope>
    <source>
        <strain evidence="3">UWPOB_OBS1</strain>
    </source>
</reference>
<dbReference type="Pfam" id="PF13181">
    <property type="entry name" value="TPR_8"/>
    <property type="match status" value="1"/>
</dbReference>
<dbReference type="InterPro" id="IPR029030">
    <property type="entry name" value="Caspase-like_dom_sf"/>
</dbReference>
<dbReference type="InterPro" id="IPR019734">
    <property type="entry name" value="TPR_rpt"/>
</dbReference>
<dbReference type="Pfam" id="PF00656">
    <property type="entry name" value="Peptidase_C14"/>
    <property type="match status" value="1"/>
</dbReference>
<dbReference type="GO" id="GO:0004197">
    <property type="term" value="F:cysteine-type endopeptidase activity"/>
    <property type="evidence" value="ECO:0007669"/>
    <property type="project" value="InterPro"/>
</dbReference>
<feature type="domain" description="Peptidase C14 caspase" evidence="2">
    <location>
        <begin position="46"/>
        <end position="278"/>
    </location>
</feature>
<dbReference type="InterPro" id="IPR011990">
    <property type="entry name" value="TPR-like_helical_dom_sf"/>
</dbReference>
<feature type="repeat" description="TPR" evidence="1">
    <location>
        <begin position="444"/>
        <end position="477"/>
    </location>
</feature>
<protein>
    <submittedName>
        <fullName evidence="3">Tetratricopeptide repeat protein</fullName>
    </submittedName>
</protein>
<dbReference type="Gene3D" id="1.25.40.10">
    <property type="entry name" value="Tetratricopeptide repeat domain"/>
    <property type="match status" value="2"/>
</dbReference>
<name>A0A8J7PK80_9BACT</name>
<accession>A0A8J7PK80</accession>
<feature type="repeat" description="TPR" evidence="1">
    <location>
        <begin position="478"/>
        <end position="511"/>
    </location>
</feature>
<evidence type="ECO:0000313" key="4">
    <source>
        <dbReference type="Proteomes" id="UP000664277"/>
    </source>
</evidence>
<gene>
    <name evidence="3" type="ORF">J0M35_16415</name>
</gene>
<dbReference type="GO" id="GO:0006493">
    <property type="term" value="P:protein O-linked glycosylation"/>
    <property type="evidence" value="ECO:0007669"/>
    <property type="project" value="InterPro"/>
</dbReference>
<evidence type="ECO:0000259" key="2">
    <source>
        <dbReference type="Pfam" id="PF00656"/>
    </source>
</evidence>
<dbReference type="GO" id="GO:0006508">
    <property type="term" value="P:proteolysis"/>
    <property type="evidence" value="ECO:0007669"/>
    <property type="project" value="InterPro"/>
</dbReference>
<dbReference type="Proteomes" id="UP000664277">
    <property type="component" value="Unassembled WGS sequence"/>
</dbReference>
<feature type="repeat" description="TPR" evidence="1">
    <location>
        <begin position="342"/>
        <end position="375"/>
    </location>
</feature>
<dbReference type="Gene3D" id="3.40.50.1460">
    <property type="match status" value="1"/>
</dbReference>
<dbReference type="PROSITE" id="PS50005">
    <property type="entry name" value="TPR"/>
    <property type="match status" value="4"/>
</dbReference>
<dbReference type="EMBL" id="JAFLCK010000027">
    <property type="protein sequence ID" value="MBN8661953.1"/>
    <property type="molecule type" value="Genomic_DNA"/>
</dbReference>
<dbReference type="InterPro" id="IPR011600">
    <property type="entry name" value="Pept_C14_caspase"/>
</dbReference>
<dbReference type="InterPro" id="IPR037919">
    <property type="entry name" value="OGT"/>
</dbReference>
<proteinExistence type="predicted"/>
<dbReference type="Pfam" id="PF13414">
    <property type="entry name" value="TPR_11"/>
    <property type="match status" value="1"/>
</dbReference>
<dbReference type="SMART" id="SM00028">
    <property type="entry name" value="TPR"/>
    <property type="match status" value="6"/>
</dbReference>